<feature type="compositionally biased region" description="Basic and acidic residues" evidence="1">
    <location>
        <begin position="547"/>
        <end position="599"/>
    </location>
</feature>
<dbReference type="Gene3D" id="1.25.40.10">
    <property type="entry name" value="Tetratricopeptide repeat domain"/>
    <property type="match status" value="1"/>
</dbReference>
<dbReference type="Pfam" id="PF13519">
    <property type="entry name" value="VWA_2"/>
    <property type="match status" value="1"/>
</dbReference>
<feature type="region of interest" description="Disordered" evidence="1">
    <location>
        <begin position="464"/>
        <end position="666"/>
    </location>
</feature>
<feature type="compositionally biased region" description="Basic and acidic residues" evidence="1">
    <location>
        <begin position="464"/>
        <end position="529"/>
    </location>
</feature>
<dbReference type="SMART" id="SM00327">
    <property type="entry name" value="VWA"/>
    <property type="match status" value="1"/>
</dbReference>
<evidence type="ECO:0000256" key="1">
    <source>
        <dbReference type="SAM" id="MobiDB-lite"/>
    </source>
</evidence>
<dbReference type="AlphaFoldDB" id="A0A3B0XY62"/>
<keyword evidence="2" id="KW-0812">Transmembrane</keyword>
<dbReference type="PANTHER" id="PTHR22550:SF14">
    <property type="entry name" value="VWFA DOMAIN-CONTAINING PROTEIN"/>
    <property type="match status" value="1"/>
</dbReference>
<sequence length="666" mass="74445">MDSLDWLQQLHLIRPWWLLGLIPLALLVWVFSRVQALSRNWASVIDKRLLPHLLERAGAQQKSVPVISLFVLGSLIIFALAGPAFEKRPQPVFKARSALVIILDLSLSMDAADVKPSRLARAHFKIEDILKQRKEGQTALIAYAANAYTVSPLTDDAYTISAQISALQTSIMPGQGSRLDIALEKARELFNNAGHSKGHIIIVSDGINKKATNVIKQLKTEGFTSSILAIGTAQGAPIALQNGGFVKDHGGNIVIPKLDINALQQAAQMGGGRFSQLSASDRDINHLLAMIDVEKSTEKPPGTDDQSGKLQTKLTTDTWYEAGPWLLLAVIPFAAYAFRKGLVFVLLIFLLPLPQPAQAFEWSSLWKNSDQQGEAALAQGEAEKATELFKDPEWKAAAQYKAGQYQQAAEQLKDIDTPEANYNRGNALAKAGQLEQAIQAYNRTLEQQGDHEDAQYNKALLEKAQQEQKDKQQDKDNKDQKNKDQKDKDQEQQDKNEKDGDKSEQNDSSSDNKDEKSDSEKSDSEKSDADNNNENSEDENSQQAQNNKDDDKKNNEEKAAEEKAAEKKAAEEQAAREQAAREQAAREKADEQKTAEEKAQQQQEEAREEEMRAQRAREIADETPDLSKQQTQQWLKKIPDDPGGLLRRKFRYQYSQDRKAQENQPW</sequence>
<dbReference type="InterPro" id="IPR002035">
    <property type="entry name" value="VWF_A"/>
</dbReference>
<dbReference type="InterPro" id="IPR011990">
    <property type="entry name" value="TPR-like_helical_dom_sf"/>
</dbReference>
<dbReference type="InterPro" id="IPR036465">
    <property type="entry name" value="vWFA_dom_sf"/>
</dbReference>
<keyword evidence="2" id="KW-1133">Transmembrane helix</keyword>
<dbReference type="SMART" id="SM00028">
    <property type="entry name" value="TPR"/>
    <property type="match status" value="1"/>
</dbReference>
<dbReference type="Gene3D" id="3.40.50.410">
    <property type="entry name" value="von Willebrand factor, type A domain"/>
    <property type="match status" value="1"/>
</dbReference>
<reference evidence="4" key="1">
    <citation type="submission" date="2018-06" db="EMBL/GenBank/DDBJ databases">
        <authorList>
            <person name="Zhirakovskaya E."/>
        </authorList>
    </citation>
    <scope>NUCLEOTIDE SEQUENCE</scope>
</reference>
<feature type="compositionally biased region" description="Basic and acidic residues" evidence="1">
    <location>
        <begin position="609"/>
        <end position="620"/>
    </location>
</feature>
<dbReference type="SUPFAM" id="SSF48452">
    <property type="entry name" value="TPR-like"/>
    <property type="match status" value="1"/>
</dbReference>
<name>A0A3B0XY62_9ZZZZ</name>
<dbReference type="InterPro" id="IPR050768">
    <property type="entry name" value="UPF0353/GerABKA_families"/>
</dbReference>
<evidence type="ECO:0000313" key="4">
    <source>
        <dbReference type="EMBL" id="VAW68092.1"/>
    </source>
</evidence>
<protein>
    <submittedName>
        <fullName evidence="4">Aerotolerance protein BatB / Aerotolerance protein BatC</fullName>
    </submittedName>
</protein>
<feature type="domain" description="VWFA" evidence="3">
    <location>
        <begin position="98"/>
        <end position="231"/>
    </location>
</feature>
<dbReference type="PANTHER" id="PTHR22550">
    <property type="entry name" value="SPORE GERMINATION PROTEIN"/>
    <property type="match status" value="1"/>
</dbReference>
<dbReference type="EMBL" id="UOFJ01000306">
    <property type="protein sequence ID" value="VAW68092.1"/>
    <property type="molecule type" value="Genomic_DNA"/>
</dbReference>
<organism evidence="4">
    <name type="scientific">hydrothermal vent metagenome</name>
    <dbReference type="NCBI Taxonomy" id="652676"/>
    <lineage>
        <taxon>unclassified sequences</taxon>
        <taxon>metagenomes</taxon>
        <taxon>ecological metagenomes</taxon>
    </lineage>
</organism>
<keyword evidence="2" id="KW-0472">Membrane</keyword>
<evidence type="ECO:0000259" key="3">
    <source>
        <dbReference type="PROSITE" id="PS50234"/>
    </source>
</evidence>
<dbReference type="PROSITE" id="PS50005">
    <property type="entry name" value="TPR"/>
    <property type="match status" value="1"/>
</dbReference>
<accession>A0A3B0XY62</accession>
<dbReference type="SUPFAM" id="SSF53300">
    <property type="entry name" value="vWA-like"/>
    <property type="match status" value="1"/>
</dbReference>
<feature type="compositionally biased region" description="Basic and acidic residues" evidence="1">
    <location>
        <begin position="656"/>
        <end position="666"/>
    </location>
</feature>
<dbReference type="InterPro" id="IPR019734">
    <property type="entry name" value="TPR_rpt"/>
</dbReference>
<feature type="transmembrane region" description="Helical" evidence="2">
    <location>
        <begin position="12"/>
        <end position="31"/>
    </location>
</feature>
<feature type="transmembrane region" description="Helical" evidence="2">
    <location>
        <begin position="64"/>
        <end position="85"/>
    </location>
</feature>
<dbReference type="PROSITE" id="PS50234">
    <property type="entry name" value="VWFA"/>
    <property type="match status" value="1"/>
</dbReference>
<evidence type="ECO:0000256" key="2">
    <source>
        <dbReference type="SAM" id="Phobius"/>
    </source>
</evidence>
<proteinExistence type="predicted"/>
<gene>
    <name evidence="4" type="ORF">MNBD_GAMMA10-1990</name>
</gene>